<feature type="region of interest" description="Disordered" evidence="1">
    <location>
        <begin position="193"/>
        <end position="221"/>
    </location>
</feature>
<feature type="region of interest" description="Disordered" evidence="1">
    <location>
        <begin position="1"/>
        <end position="57"/>
    </location>
</feature>
<gene>
    <name evidence="2" type="ORF">F0562_023691</name>
</gene>
<dbReference type="EMBL" id="CM018035">
    <property type="protein sequence ID" value="KAA8542539.1"/>
    <property type="molecule type" value="Genomic_DNA"/>
</dbReference>
<organism evidence="2 3">
    <name type="scientific">Nyssa sinensis</name>
    <dbReference type="NCBI Taxonomy" id="561372"/>
    <lineage>
        <taxon>Eukaryota</taxon>
        <taxon>Viridiplantae</taxon>
        <taxon>Streptophyta</taxon>
        <taxon>Embryophyta</taxon>
        <taxon>Tracheophyta</taxon>
        <taxon>Spermatophyta</taxon>
        <taxon>Magnoliopsida</taxon>
        <taxon>eudicotyledons</taxon>
        <taxon>Gunneridae</taxon>
        <taxon>Pentapetalae</taxon>
        <taxon>asterids</taxon>
        <taxon>Cornales</taxon>
        <taxon>Nyssaceae</taxon>
        <taxon>Nyssa</taxon>
    </lineage>
</organism>
<evidence type="ECO:0000313" key="2">
    <source>
        <dbReference type="EMBL" id="KAA8542539.1"/>
    </source>
</evidence>
<evidence type="ECO:0000256" key="1">
    <source>
        <dbReference type="SAM" id="MobiDB-lite"/>
    </source>
</evidence>
<dbReference type="Proteomes" id="UP000325577">
    <property type="component" value="Linkage Group LG12"/>
</dbReference>
<sequence>MAAEKQSTVAKPRNLIRNKGGLGAKEGHMQKACQKGDSDHLPAQSTGPMRRGHMAEEDKGRNLNWRLREMGQQVPSLSYNVEGYDLYGSNNTVSTKTIRRASPRQEDHDARYGLNYEWCRPIRMAIRHFKKSNPHWDGMDHNSFMGSKKMGLFSQNQSTVQIQVQIDPIEESYMAKIKEAQRVAQSTGPKLVLHGEDSCQGKYSKGKENSSGRVGGDREIA</sequence>
<reference evidence="2 3" key="1">
    <citation type="submission" date="2019-09" db="EMBL/GenBank/DDBJ databases">
        <title>A chromosome-level genome assembly of the Chinese tupelo Nyssa sinensis.</title>
        <authorList>
            <person name="Yang X."/>
            <person name="Kang M."/>
            <person name="Yang Y."/>
            <person name="Xiong H."/>
            <person name="Wang M."/>
            <person name="Zhang Z."/>
            <person name="Wang Z."/>
            <person name="Wu H."/>
            <person name="Ma T."/>
            <person name="Liu J."/>
            <person name="Xi Z."/>
        </authorList>
    </citation>
    <scope>NUCLEOTIDE SEQUENCE [LARGE SCALE GENOMIC DNA]</scope>
    <source>
        <strain evidence="2">J267</strain>
        <tissue evidence="2">Leaf</tissue>
    </source>
</reference>
<evidence type="ECO:0000313" key="3">
    <source>
        <dbReference type="Proteomes" id="UP000325577"/>
    </source>
</evidence>
<accession>A0A5J5BIF8</accession>
<name>A0A5J5BIF8_9ASTE</name>
<dbReference type="AlphaFoldDB" id="A0A5J5BIF8"/>
<proteinExistence type="predicted"/>
<protein>
    <submittedName>
        <fullName evidence="2">Uncharacterized protein</fullName>
    </submittedName>
</protein>
<keyword evidence="3" id="KW-1185">Reference proteome</keyword>
<feature type="compositionally biased region" description="Basic and acidic residues" evidence="1">
    <location>
        <begin position="25"/>
        <end position="40"/>
    </location>
</feature>